<keyword evidence="2" id="KW-1185">Reference proteome</keyword>
<dbReference type="Proteomes" id="UP000257109">
    <property type="component" value="Unassembled WGS sequence"/>
</dbReference>
<comment type="caution">
    <text evidence="1">The sequence shown here is derived from an EMBL/GenBank/DDBJ whole genome shotgun (WGS) entry which is preliminary data.</text>
</comment>
<reference evidence="1" key="1">
    <citation type="submission" date="2018-05" db="EMBL/GenBank/DDBJ databases">
        <title>Draft genome of Mucuna pruriens seed.</title>
        <authorList>
            <person name="Nnadi N.E."/>
            <person name="Vos R."/>
            <person name="Hasami M.H."/>
            <person name="Devisetty U.K."/>
            <person name="Aguiy J.C."/>
        </authorList>
    </citation>
    <scope>NUCLEOTIDE SEQUENCE [LARGE SCALE GENOMIC DNA]</scope>
    <source>
        <strain evidence="1">JCA_2017</strain>
    </source>
</reference>
<protein>
    <submittedName>
        <fullName evidence="1">Uncharacterized protein</fullName>
    </submittedName>
</protein>
<evidence type="ECO:0000313" key="1">
    <source>
        <dbReference type="EMBL" id="RDX67143.1"/>
    </source>
</evidence>
<dbReference type="AlphaFoldDB" id="A0A371EM54"/>
<name>A0A371EM54_MUCPR</name>
<gene>
    <name evidence="1" type="ORF">CR513_54006</name>
</gene>
<accession>A0A371EM54</accession>
<feature type="non-terminal residue" evidence="1">
    <location>
        <position position="1"/>
    </location>
</feature>
<dbReference type="EMBL" id="QJKJ01013122">
    <property type="protein sequence ID" value="RDX67143.1"/>
    <property type="molecule type" value="Genomic_DNA"/>
</dbReference>
<proteinExistence type="predicted"/>
<sequence>MKKRLLHDRRIQLLLSGDALQIEEHKSHISKIDGKEVYVDDMVVKSISHEQHIKDLEEIFT</sequence>
<organism evidence="1 2">
    <name type="scientific">Mucuna pruriens</name>
    <name type="common">Velvet bean</name>
    <name type="synonym">Dolichos pruriens</name>
    <dbReference type="NCBI Taxonomy" id="157652"/>
    <lineage>
        <taxon>Eukaryota</taxon>
        <taxon>Viridiplantae</taxon>
        <taxon>Streptophyta</taxon>
        <taxon>Embryophyta</taxon>
        <taxon>Tracheophyta</taxon>
        <taxon>Spermatophyta</taxon>
        <taxon>Magnoliopsida</taxon>
        <taxon>eudicotyledons</taxon>
        <taxon>Gunneridae</taxon>
        <taxon>Pentapetalae</taxon>
        <taxon>rosids</taxon>
        <taxon>fabids</taxon>
        <taxon>Fabales</taxon>
        <taxon>Fabaceae</taxon>
        <taxon>Papilionoideae</taxon>
        <taxon>50 kb inversion clade</taxon>
        <taxon>NPAAA clade</taxon>
        <taxon>indigoferoid/millettioid clade</taxon>
        <taxon>Phaseoleae</taxon>
        <taxon>Mucuna</taxon>
    </lineage>
</organism>
<evidence type="ECO:0000313" key="2">
    <source>
        <dbReference type="Proteomes" id="UP000257109"/>
    </source>
</evidence>